<dbReference type="AlphaFoldDB" id="A0A656A495"/>
<dbReference type="Proteomes" id="UP000041770">
    <property type="component" value="Unassembled WGS sequence"/>
</dbReference>
<accession>A0A656A495</accession>
<dbReference type="InterPro" id="IPR013087">
    <property type="entry name" value="Znf_C2H2_type"/>
</dbReference>
<proteinExistence type="predicted"/>
<dbReference type="EMBL" id="CWQY01000019">
    <property type="protein sequence ID" value="CSC95528.1"/>
    <property type="molecule type" value="Genomic_DNA"/>
</dbReference>
<reference evidence="1 2" key="1">
    <citation type="submission" date="2015-07" db="EMBL/GenBank/DDBJ databases">
        <authorList>
            <consortium name="Pathogen Informatics"/>
        </authorList>
    </citation>
    <scope>NUCLEOTIDE SEQUENCE [LARGE SCALE GENOMIC DNA]</scope>
    <source>
        <strain evidence="1 2">A316</strain>
    </source>
</reference>
<dbReference type="PROSITE" id="PS00028">
    <property type="entry name" value="ZINC_FINGER_C2H2_1"/>
    <property type="match status" value="1"/>
</dbReference>
<organism evidence="1 2">
    <name type="scientific">Vibrio cholerae</name>
    <dbReference type="NCBI Taxonomy" id="666"/>
    <lineage>
        <taxon>Bacteria</taxon>
        <taxon>Pseudomonadati</taxon>
        <taxon>Pseudomonadota</taxon>
        <taxon>Gammaproteobacteria</taxon>
        <taxon>Vibrionales</taxon>
        <taxon>Vibrionaceae</taxon>
        <taxon>Vibrio</taxon>
    </lineage>
</organism>
<gene>
    <name evidence="1" type="ORF">ERS013200_02723</name>
</gene>
<sequence length="116" mass="13638">MPQQLFGFAGFYGDCAAAVVFMVTHLTHHFTVFQLLHGGANRKFVIDFACVHHHKLNHIVRLNGDVFFECDLHVITQNDVHHFVCFRPRCGHAYIRHAFHTHHLRMIHRHRPVIHF</sequence>
<name>A0A656A495_VIBCL</name>
<evidence type="ECO:0000313" key="2">
    <source>
        <dbReference type="Proteomes" id="UP000041770"/>
    </source>
</evidence>
<protein>
    <submittedName>
        <fullName evidence="1">Uncharacterized protein</fullName>
    </submittedName>
</protein>
<evidence type="ECO:0000313" key="1">
    <source>
        <dbReference type="EMBL" id="CSC95528.1"/>
    </source>
</evidence>